<dbReference type="EMBL" id="PCSW01000024">
    <property type="protein sequence ID" value="PIP57865.1"/>
    <property type="molecule type" value="Genomic_DNA"/>
</dbReference>
<dbReference type="NCBIfam" id="NF003302">
    <property type="entry name" value="PRK04302.1"/>
    <property type="match status" value="1"/>
</dbReference>
<dbReference type="UniPathway" id="UPA00138"/>
<gene>
    <name evidence="2" type="ORF">COX03_00800</name>
</gene>
<evidence type="ECO:0000313" key="3">
    <source>
        <dbReference type="Proteomes" id="UP000229847"/>
    </source>
</evidence>
<organism evidence="2 3">
    <name type="scientific">Candidatus Woesebacteria bacterium CG22_combo_CG10-13_8_21_14_all_39_10</name>
    <dbReference type="NCBI Taxonomy" id="1975059"/>
    <lineage>
        <taxon>Bacteria</taxon>
        <taxon>Candidatus Woeseibacteriota</taxon>
    </lineage>
</organism>
<accession>A0A2H0BJK7</accession>
<dbReference type="SUPFAM" id="SSF51351">
    <property type="entry name" value="Triosephosphate isomerase (TIM)"/>
    <property type="match status" value="1"/>
</dbReference>
<dbReference type="PROSITE" id="PS51440">
    <property type="entry name" value="TIM_2"/>
    <property type="match status" value="1"/>
</dbReference>
<dbReference type="GO" id="GO:0006096">
    <property type="term" value="P:glycolytic process"/>
    <property type="evidence" value="ECO:0007669"/>
    <property type="project" value="UniProtKB-UniPathway"/>
</dbReference>
<dbReference type="AlphaFoldDB" id="A0A2H0BJK7"/>
<sequence>MLFINFKTYEEGTGKNALELIKILEEVAEVSQIKIIPVVQSTDIKEAANTSKLEIWAQNVDPATFGAHTGSILPESVLEDGAVGTFLNHSERKFQDSESLQQTIQRCGEVGLKTLVFASNLEELGIISSFNPTFVAYEPEEFIGSTTTSVTSAQPDIILKAVEIAKTHNLPLIVGAGIHSRQDVKKSLELGATGIAVAKDILKAEDPKKELLDLIEGFK</sequence>
<reference evidence="2 3" key="1">
    <citation type="submission" date="2017-09" db="EMBL/GenBank/DDBJ databases">
        <title>Depth-based differentiation of microbial function through sediment-hosted aquifers and enrichment of novel symbionts in the deep terrestrial subsurface.</title>
        <authorList>
            <person name="Probst A.J."/>
            <person name="Ladd B."/>
            <person name="Jarett J.K."/>
            <person name="Geller-Mcgrath D.E."/>
            <person name="Sieber C.M."/>
            <person name="Emerson J.B."/>
            <person name="Anantharaman K."/>
            <person name="Thomas B.C."/>
            <person name="Malmstrom R."/>
            <person name="Stieglmeier M."/>
            <person name="Klingl A."/>
            <person name="Woyke T."/>
            <person name="Ryan C.M."/>
            <person name="Banfield J.F."/>
        </authorList>
    </citation>
    <scope>NUCLEOTIDE SEQUENCE [LARGE SCALE GENOMIC DNA]</scope>
    <source>
        <strain evidence="2">CG22_combo_CG10-13_8_21_14_all_39_10</strain>
    </source>
</reference>
<comment type="caution">
    <text evidence="2">The sequence shown here is derived from an EMBL/GenBank/DDBJ whole genome shotgun (WGS) entry which is preliminary data.</text>
</comment>
<dbReference type="Gene3D" id="3.20.20.70">
    <property type="entry name" value="Aldolase class I"/>
    <property type="match status" value="1"/>
</dbReference>
<dbReference type="InterPro" id="IPR035990">
    <property type="entry name" value="TIM_sf"/>
</dbReference>
<dbReference type="GO" id="GO:0004807">
    <property type="term" value="F:triose-phosphate isomerase activity"/>
    <property type="evidence" value="ECO:0007669"/>
    <property type="project" value="InterPro"/>
</dbReference>
<evidence type="ECO:0000256" key="1">
    <source>
        <dbReference type="ARBA" id="ARBA00023235"/>
    </source>
</evidence>
<name>A0A2H0BJK7_9BACT</name>
<dbReference type="UniPathway" id="UPA00109">
    <property type="reaction ID" value="UER00189"/>
</dbReference>
<dbReference type="InterPro" id="IPR013785">
    <property type="entry name" value="Aldolase_TIM"/>
</dbReference>
<dbReference type="Pfam" id="PF00121">
    <property type="entry name" value="TIM"/>
    <property type="match status" value="1"/>
</dbReference>
<dbReference type="InterPro" id="IPR000652">
    <property type="entry name" value="Triosephosphate_isomerase"/>
</dbReference>
<dbReference type="Proteomes" id="UP000229847">
    <property type="component" value="Unassembled WGS sequence"/>
</dbReference>
<proteinExistence type="predicted"/>
<evidence type="ECO:0000313" key="2">
    <source>
        <dbReference type="EMBL" id="PIP57865.1"/>
    </source>
</evidence>
<dbReference type="GO" id="GO:0006094">
    <property type="term" value="P:gluconeogenesis"/>
    <property type="evidence" value="ECO:0007669"/>
    <property type="project" value="UniProtKB-UniPathway"/>
</dbReference>
<keyword evidence="1 2" id="KW-0413">Isomerase</keyword>
<protein>
    <submittedName>
        <fullName evidence="2">Triose-phosphate isomerase</fullName>
    </submittedName>
</protein>